<dbReference type="PANTHER" id="PTHR36842">
    <property type="entry name" value="PROTEIN TOLB HOMOLOG"/>
    <property type="match status" value="1"/>
</dbReference>
<dbReference type="InterPro" id="IPR011042">
    <property type="entry name" value="6-blade_b-propeller_TolB-like"/>
</dbReference>
<protein>
    <recommendedName>
        <fullName evidence="2">Peptidase MA-like domain-containing protein</fullName>
    </recommendedName>
</protein>
<dbReference type="Pfam" id="PF07676">
    <property type="entry name" value="PD40"/>
    <property type="match status" value="1"/>
</dbReference>
<feature type="domain" description="Peptidase MA-like" evidence="2">
    <location>
        <begin position="75"/>
        <end position="272"/>
    </location>
</feature>
<dbReference type="Gene3D" id="2.120.10.30">
    <property type="entry name" value="TolB, C-terminal domain"/>
    <property type="match status" value="2"/>
</dbReference>
<evidence type="ECO:0000259" key="2">
    <source>
        <dbReference type="Pfam" id="PF13485"/>
    </source>
</evidence>
<dbReference type="EMBL" id="QNBD01000315">
    <property type="protein sequence ID" value="RKX67996.1"/>
    <property type="molecule type" value="Genomic_DNA"/>
</dbReference>
<proteinExistence type="inferred from homology"/>
<feature type="non-terminal residue" evidence="3">
    <location>
        <position position="475"/>
    </location>
</feature>
<comment type="caution">
    <text evidence="3">The sequence shown here is derived from an EMBL/GenBank/DDBJ whole genome shotgun (WGS) entry which is preliminary data.</text>
</comment>
<evidence type="ECO:0000256" key="1">
    <source>
        <dbReference type="ARBA" id="ARBA00009820"/>
    </source>
</evidence>
<dbReference type="Pfam" id="PF13485">
    <property type="entry name" value="Peptidase_MA_2"/>
    <property type="match status" value="1"/>
</dbReference>
<dbReference type="AlphaFoldDB" id="A0A660SCT1"/>
<comment type="similarity">
    <text evidence="1">Belongs to the TolB family.</text>
</comment>
<name>A0A660SCT1_UNCT6</name>
<accession>A0A660SCT1</accession>
<dbReference type="SUPFAM" id="SSF69304">
    <property type="entry name" value="Tricorn protease N-terminal domain"/>
    <property type="match status" value="1"/>
</dbReference>
<dbReference type="InterPro" id="IPR011659">
    <property type="entry name" value="WD40"/>
</dbReference>
<dbReference type="InterPro" id="IPR039568">
    <property type="entry name" value="Peptidase_MA-like_dom"/>
</dbReference>
<evidence type="ECO:0000313" key="3">
    <source>
        <dbReference type="EMBL" id="RKX67996.1"/>
    </source>
</evidence>
<gene>
    <name evidence="3" type="ORF">DRP43_06155</name>
</gene>
<dbReference type="Proteomes" id="UP000271125">
    <property type="component" value="Unassembled WGS sequence"/>
</dbReference>
<reference evidence="3 4" key="1">
    <citation type="submission" date="2018-06" db="EMBL/GenBank/DDBJ databases">
        <title>Extensive metabolic versatility and redundancy in microbially diverse, dynamic hydrothermal sediments.</title>
        <authorList>
            <person name="Dombrowski N."/>
            <person name="Teske A."/>
            <person name="Baker B.J."/>
        </authorList>
    </citation>
    <scope>NUCLEOTIDE SEQUENCE [LARGE SCALE GENOMIC DNA]</scope>
    <source>
        <strain evidence="3">B10_G13</strain>
    </source>
</reference>
<sequence length="475" mass="55994">MDSFSANCFKFLVIVFIFLSVFVNVNAQYFGKNKIKTKNMSWKMVVTDHFQIYYYQGGEYLAQFASNIAEDSYKEISDDLSWKIKRKTPILIYNSHSDFEQTNVLPYIIEEQTGGFTEIFKSRIVIPFDGSYENFRHVINHELTHAFQFDILYGKNIAGTIIAQTTIDIPLWYIEGMAEYESRWLDPETDIFIRDLIINGKYIKIQNLWMYGGYLIYKEGQMIVYYLTEIYGKKILGDILFRSKTERGFEKAIKSSCGLSLADLDIEFQKYLRKRYWKHYDKKSEYTDFSIKITKGDSTYYKDVGPEISPDGNYIAFYSDRTGRYSIFLKNVFTNDTKLVIGGERTKEYEQMHILRPHISWLNRENAFAFITKSGESDCIHIYNIEKHKVIKRIKINLDAMYSPSVSKNDELIAFAGINNGMEDIYICDLKSDRKYKRLTYDKYDDRNPLFINDSIIVFISDRPDKDCNWKYGKY</sequence>
<dbReference type="PANTHER" id="PTHR36842:SF1">
    <property type="entry name" value="PROTEIN TOLB"/>
    <property type="match status" value="1"/>
</dbReference>
<organism evidence="3 4">
    <name type="scientific">candidate division TA06 bacterium</name>
    <dbReference type="NCBI Taxonomy" id="2250710"/>
    <lineage>
        <taxon>Bacteria</taxon>
        <taxon>Bacteria division TA06</taxon>
    </lineage>
</organism>
<evidence type="ECO:0000313" key="4">
    <source>
        <dbReference type="Proteomes" id="UP000271125"/>
    </source>
</evidence>